<feature type="transmembrane region" description="Helical" evidence="8">
    <location>
        <begin position="587"/>
        <end position="605"/>
    </location>
</feature>
<feature type="transmembrane region" description="Helical" evidence="8">
    <location>
        <begin position="751"/>
        <end position="775"/>
    </location>
</feature>
<dbReference type="OrthoDB" id="78344at2759"/>
<evidence type="ECO:0000256" key="2">
    <source>
        <dbReference type="ARBA" id="ARBA00010694"/>
    </source>
</evidence>
<dbReference type="EMBL" id="CAJVCH010000877">
    <property type="protein sequence ID" value="CAG7634778.1"/>
    <property type="molecule type" value="Genomic_DNA"/>
</dbReference>
<dbReference type="Pfam" id="PF24681">
    <property type="entry name" value="Kelch_KLHDC2_KLHL20_DRC7"/>
    <property type="match status" value="2"/>
</dbReference>
<keyword evidence="7 8" id="KW-0472">Membrane</keyword>
<feature type="transmembrane region" description="Helical" evidence="8">
    <location>
        <begin position="708"/>
        <end position="730"/>
    </location>
</feature>
<dbReference type="GO" id="GO:0005459">
    <property type="term" value="F:UDP-galactose transmembrane transporter activity"/>
    <property type="evidence" value="ECO:0007669"/>
    <property type="project" value="TreeGrafter"/>
</dbReference>
<dbReference type="AlphaFoldDB" id="A0A8J2J1K4"/>
<name>A0A8J2J1K4_9HEXA</name>
<evidence type="ECO:0000256" key="4">
    <source>
        <dbReference type="ARBA" id="ARBA00022692"/>
    </source>
</evidence>
<keyword evidence="10" id="KW-1185">Reference proteome</keyword>
<dbReference type="GO" id="GO:0000139">
    <property type="term" value="C:Golgi membrane"/>
    <property type="evidence" value="ECO:0007669"/>
    <property type="project" value="TreeGrafter"/>
</dbReference>
<evidence type="ECO:0000256" key="7">
    <source>
        <dbReference type="ARBA" id="ARBA00023136"/>
    </source>
</evidence>
<comment type="caution">
    <text evidence="9">The sequence shown here is derived from an EMBL/GenBank/DDBJ whole genome shotgun (WGS) entry which is preliminary data.</text>
</comment>
<evidence type="ECO:0000313" key="9">
    <source>
        <dbReference type="EMBL" id="CAG7634778.1"/>
    </source>
</evidence>
<reference evidence="9" key="1">
    <citation type="submission" date="2021-06" db="EMBL/GenBank/DDBJ databases">
        <authorList>
            <person name="Hodson N. C."/>
            <person name="Mongue J. A."/>
            <person name="Jaron S. K."/>
        </authorList>
    </citation>
    <scope>NUCLEOTIDE SEQUENCE</scope>
</reference>
<comment type="subcellular location">
    <subcellularLocation>
        <location evidence="1">Endoplasmic reticulum membrane</location>
        <topology evidence="1">Multi-pass membrane protein</topology>
    </subcellularLocation>
</comment>
<evidence type="ECO:0000256" key="5">
    <source>
        <dbReference type="ARBA" id="ARBA00022824"/>
    </source>
</evidence>
<dbReference type="GO" id="GO:0005460">
    <property type="term" value="F:UDP-glucose transmembrane transporter activity"/>
    <property type="evidence" value="ECO:0007669"/>
    <property type="project" value="TreeGrafter"/>
</dbReference>
<keyword evidence="3" id="KW-0813">Transport</keyword>
<evidence type="ECO:0000256" key="1">
    <source>
        <dbReference type="ARBA" id="ARBA00004477"/>
    </source>
</evidence>
<keyword evidence="6 8" id="KW-1133">Transmembrane helix</keyword>
<comment type="similarity">
    <text evidence="2">Belongs to the nucleotide-sugar transporter family. SLC35B subfamily.</text>
</comment>
<feature type="transmembrane region" description="Helical" evidence="8">
    <location>
        <begin position="679"/>
        <end position="696"/>
    </location>
</feature>
<dbReference type="InterPro" id="IPR013657">
    <property type="entry name" value="SCL35B1-4/HUT1"/>
</dbReference>
<protein>
    <submittedName>
        <fullName evidence="9">Uncharacterized protein</fullName>
    </submittedName>
</protein>
<keyword evidence="4 8" id="KW-0812">Transmembrane</keyword>
<dbReference type="PANTHER" id="PTHR10778:SF10">
    <property type="entry name" value="SOLUTE CARRIER FAMILY 35 MEMBER B1"/>
    <property type="match status" value="1"/>
</dbReference>
<feature type="transmembrane region" description="Helical" evidence="8">
    <location>
        <begin position="625"/>
        <end position="647"/>
    </location>
</feature>
<keyword evidence="5" id="KW-0256">Endoplasmic reticulum</keyword>
<evidence type="ECO:0000256" key="6">
    <source>
        <dbReference type="ARBA" id="ARBA00022989"/>
    </source>
</evidence>
<dbReference type="Proteomes" id="UP000708208">
    <property type="component" value="Unassembled WGS sequence"/>
</dbReference>
<feature type="transmembrane region" description="Helical" evidence="8">
    <location>
        <begin position="550"/>
        <end position="567"/>
    </location>
</feature>
<evidence type="ECO:0000256" key="3">
    <source>
        <dbReference type="ARBA" id="ARBA00022448"/>
    </source>
</evidence>
<gene>
    <name evidence="9" type="ORF">AFUS01_LOCUS219</name>
</gene>
<evidence type="ECO:0000256" key="8">
    <source>
        <dbReference type="SAM" id="Phobius"/>
    </source>
</evidence>
<dbReference type="PANTHER" id="PTHR10778">
    <property type="entry name" value="SOLUTE CARRIER FAMILY 35 MEMBER B"/>
    <property type="match status" value="1"/>
</dbReference>
<evidence type="ECO:0000313" key="10">
    <source>
        <dbReference type="Proteomes" id="UP000708208"/>
    </source>
</evidence>
<organism evidence="9 10">
    <name type="scientific">Allacma fusca</name>
    <dbReference type="NCBI Taxonomy" id="39272"/>
    <lineage>
        <taxon>Eukaryota</taxon>
        <taxon>Metazoa</taxon>
        <taxon>Ecdysozoa</taxon>
        <taxon>Arthropoda</taxon>
        <taxon>Hexapoda</taxon>
        <taxon>Collembola</taxon>
        <taxon>Symphypleona</taxon>
        <taxon>Sminthuridae</taxon>
        <taxon>Allacma</taxon>
    </lineage>
</organism>
<dbReference type="Pfam" id="PF08449">
    <property type="entry name" value="UAA"/>
    <property type="match status" value="1"/>
</dbReference>
<accession>A0A8J2J1K4</accession>
<dbReference type="GO" id="GO:0005789">
    <property type="term" value="C:endoplasmic reticulum membrane"/>
    <property type="evidence" value="ECO:0007669"/>
    <property type="project" value="UniProtKB-SubCell"/>
</dbReference>
<proteinExistence type="inferred from homology"/>
<sequence length="800" mass="89992">MWSNIILEDDESQPPGRCKHAVAFDGQHLYMFGGKSGTFPLKDFWKLDLRAGKWSQLKSNNEQDEWPPPLQEHTMVYYNGKLFVFGGEIGMTDDFATPLWIYSIQMNEWKKWNSTEINRRNKIGGKGLTPIGRRGHSACIYNSYMIVYGGYRDLKGSLGDLWAFHFETDSWHLFFKPLANRYIWTSNPSPSPRHNHSVVQFNEYMYIYGGMNNLDEKSDCWKYNFESRKWNHIKVKNGPGAIRGHIACKGLGNMFILGGERDGRFIDEVWRFCFATETFHRLMFHGCHPCPRVFPACTMLPAIVKSVPKSSLAASASSSFHDDFKVSPITDNKYCNRLNNHRLGNYQVLESSLVEECGMNNMPTAMVLSTPTSPDDVLGRIDEEKLIEIDDVQVKPCAIPGILNTTKRSESVSCFQPGTKNPVRKSASSVRFADYTIPNSTSDYMSMETLIEDYKTKDPTGSTTDAYGNTHFYKKVNQEIEMICFNNGSSDLSYKSNTGNSHTNDHEENVQVVTTPNYLLLVGGLESHTTHLIKKPLSIWRLRLQIMDKNFKFIGTALGIFLCYFYYGILQETITRGKYSNDEKFTFTLSLVFTQCVVNYLYSVIVLQISPPANGSSGPQVRKSLYAICSLTYIVAMVTSNMSLQWVSYPTQVVAKSCKPIPVMVLGVLIGGRSYALRKYLFVFAIVIGVGLFMYNPNKASKSGGGEGGLGVGELLLIVSLAMDGLTGAVQERMRSGPVKLSSGILMKYMNLYSVVYLFFAIIATQEIFTFPAFISRHPSVLPNIILFCLTSACSGSVQR</sequence>